<dbReference type="Proteomes" id="UP000438429">
    <property type="component" value="Unassembled WGS sequence"/>
</dbReference>
<comment type="caution">
    <text evidence="1">The sequence shown here is derived from an EMBL/GenBank/DDBJ whole genome shotgun (WGS) entry which is preliminary data.</text>
</comment>
<protein>
    <submittedName>
        <fullName evidence="1">Uncharacterized protein</fullName>
    </submittedName>
</protein>
<name>A0A6A4SJD3_SCOMX</name>
<evidence type="ECO:0000313" key="2">
    <source>
        <dbReference type="Proteomes" id="UP000438429"/>
    </source>
</evidence>
<gene>
    <name evidence="1" type="ORF">F2P81_017183</name>
</gene>
<sequence>MIDTNQSALQFSTYSLKRRTNMQDVLSLGFFLSLRNFYKRRFEIGVKIAYVGGSSQRPGGLARAACTSPEQRQLQ</sequence>
<dbReference type="EMBL" id="VEVO01000015">
    <property type="protein sequence ID" value="KAF0030452.1"/>
    <property type="molecule type" value="Genomic_DNA"/>
</dbReference>
<evidence type="ECO:0000313" key="1">
    <source>
        <dbReference type="EMBL" id="KAF0030452.1"/>
    </source>
</evidence>
<reference evidence="1 2" key="1">
    <citation type="submission" date="2019-06" db="EMBL/GenBank/DDBJ databases">
        <title>Draft genomes of female and male turbot (Scophthalmus maximus).</title>
        <authorList>
            <person name="Xu H."/>
            <person name="Xu X.-W."/>
            <person name="Shao C."/>
            <person name="Chen S."/>
        </authorList>
    </citation>
    <scope>NUCLEOTIDE SEQUENCE [LARGE SCALE GENOMIC DNA]</scope>
    <source>
        <strain evidence="1">Ysfricsl-2016a</strain>
        <tissue evidence="1">Blood</tissue>
    </source>
</reference>
<dbReference type="AlphaFoldDB" id="A0A6A4SJD3"/>
<organism evidence="1 2">
    <name type="scientific">Scophthalmus maximus</name>
    <name type="common">Turbot</name>
    <name type="synonym">Psetta maxima</name>
    <dbReference type="NCBI Taxonomy" id="52904"/>
    <lineage>
        <taxon>Eukaryota</taxon>
        <taxon>Metazoa</taxon>
        <taxon>Chordata</taxon>
        <taxon>Craniata</taxon>
        <taxon>Vertebrata</taxon>
        <taxon>Euteleostomi</taxon>
        <taxon>Actinopterygii</taxon>
        <taxon>Neopterygii</taxon>
        <taxon>Teleostei</taxon>
        <taxon>Neoteleostei</taxon>
        <taxon>Acanthomorphata</taxon>
        <taxon>Carangaria</taxon>
        <taxon>Pleuronectiformes</taxon>
        <taxon>Pleuronectoidei</taxon>
        <taxon>Scophthalmidae</taxon>
        <taxon>Scophthalmus</taxon>
    </lineage>
</organism>
<accession>A0A6A4SJD3</accession>
<proteinExistence type="predicted"/>